<dbReference type="Proteomes" id="UP000006039">
    <property type="component" value="Unassembled WGS sequence"/>
</dbReference>
<proteinExistence type="predicted"/>
<protein>
    <submittedName>
        <fullName evidence="1 2">Uncharacterized protein</fullName>
    </submittedName>
</protein>
<reference evidence="2" key="4">
    <citation type="journal article" date="2015" name="G3 (Bethesda)">
        <title>Genome sequences of three phytopathogenic species of the Magnaporthaceae family of fungi.</title>
        <authorList>
            <person name="Okagaki L.H."/>
            <person name="Nunes C.C."/>
            <person name="Sailsbery J."/>
            <person name="Clay B."/>
            <person name="Brown D."/>
            <person name="John T."/>
            <person name="Oh Y."/>
            <person name="Young N."/>
            <person name="Fitzgerald M."/>
            <person name="Haas B.J."/>
            <person name="Zeng Q."/>
            <person name="Young S."/>
            <person name="Adiconis X."/>
            <person name="Fan L."/>
            <person name="Levin J.Z."/>
            <person name="Mitchell T.K."/>
            <person name="Okubara P.A."/>
            <person name="Farman M.L."/>
            <person name="Kohn L.M."/>
            <person name="Birren B."/>
            <person name="Ma L.-J."/>
            <person name="Dean R.A."/>
        </authorList>
    </citation>
    <scope>NUCLEOTIDE SEQUENCE</scope>
    <source>
        <strain evidence="2">R3-111a-1</strain>
    </source>
</reference>
<evidence type="ECO:0000313" key="3">
    <source>
        <dbReference type="Proteomes" id="UP000006039"/>
    </source>
</evidence>
<accession>J3NHI0</accession>
<dbReference type="AlphaFoldDB" id="J3NHI0"/>
<evidence type="ECO:0000313" key="2">
    <source>
        <dbReference type="EnsemblFungi" id="EJT80723"/>
    </source>
</evidence>
<dbReference type="GeneID" id="20341175"/>
<dbReference type="RefSeq" id="XP_009216732.1">
    <property type="nucleotide sequence ID" value="XM_009218468.1"/>
</dbReference>
<dbReference type="HOGENOM" id="CLU_809026_0_0_1"/>
<evidence type="ECO:0000313" key="1">
    <source>
        <dbReference type="EMBL" id="EJT80723.1"/>
    </source>
</evidence>
<name>J3NHI0_GAET3</name>
<dbReference type="EnsemblFungi" id="EJT80723">
    <property type="protein sequence ID" value="EJT80723"/>
    <property type="gene ID" value="GGTG_00717"/>
</dbReference>
<dbReference type="EMBL" id="GL385395">
    <property type="protein sequence ID" value="EJT80723.1"/>
    <property type="molecule type" value="Genomic_DNA"/>
</dbReference>
<keyword evidence="3" id="KW-1185">Reference proteome</keyword>
<dbReference type="VEuPathDB" id="FungiDB:GGTG_00717"/>
<reference evidence="3" key="1">
    <citation type="submission" date="2010-07" db="EMBL/GenBank/DDBJ databases">
        <title>The genome sequence of Gaeumannomyces graminis var. tritici strain R3-111a-1.</title>
        <authorList>
            <consortium name="The Broad Institute Genome Sequencing Platform"/>
            <person name="Ma L.-J."/>
            <person name="Dead R."/>
            <person name="Young S."/>
            <person name="Zeng Q."/>
            <person name="Koehrsen M."/>
            <person name="Alvarado L."/>
            <person name="Berlin A."/>
            <person name="Chapman S.B."/>
            <person name="Chen Z."/>
            <person name="Freedman E."/>
            <person name="Gellesch M."/>
            <person name="Goldberg J."/>
            <person name="Griggs A."/>
            <person name="Gujja S."/>
            <person name="Heilman E.R."/>
            <person name="Heiman D."/>
            <person name="Hepburn T."/>
            <person name="Howarth C."/>
            <person name="Jen D."/>
            <person name="Larson L."/>
            <person name="Mehta T."/>
            <person name="Neiman D."/>
            <person name="Pearson M."/>
            <person name="Roberts A."/>
            <person name="Saif S."/>
            <person name="Shea T."/>
            <person name="Shenoy N."/>
            <person name="Sisk P."/>
            <person name="Stolte C."/>
            <person name="Sykes S."/>
            <person name="Walk T."/>
            <person name="White J."/>
            <person name="Yandava C."/>
            <person name="Haas B."/>
            <person name="Nusbaum C."/>
            <person name="Birren B."/>
        </authorList>
    </citation>
    <scope>NUCLEOTIDE SEQUENCE [LARGE SCALE GENOMIC DNA]</scope>
    <source>
        <strain evidence="3">R3-111a-1</strain>
    </source>
</reference>
<gene>
    <name evidence="2" type="primary">20341175</name>
    <name evidence="1" type="ORF">GGTG_00717</name>
</gene>
<reference evidence="1" key="3">
    <citation type="submission" date="2010-09" db="EMBL/GenBank/DDBJ databases">
        <title>Annotation of Gaeumannomyces graminis var. tritici R3-111a-1.</title>
        <authorList>
            <consortium name="The Broad Institute Genome Sequencing Platform"/>
            <person name="Ma L.-J."/>
            <person name="Dead R."/>
            <person name="Young S.K."/>
            <person name="Zeng Q."/>
            <person name="Gargeya S."/>
            <person name="Fitzgerald M."/>
            <person name="Haas B."/>
            <person name="Abouelleil A."/>
            <person name="Alvarado L."/>
            <person name="Arachchi H.M."/>
            <person name="Berlin A."/>
            <person name="Brown A."/>
            <person name="Chapman S.B."/>
            <person name="Chen Z."/>
            <person name="Dunbar C."/>
            <person name="Freedman E."/>
            <person name="Gearin G."/>
            <person name="Gellesch M."/>
            <person name="Goldberg J."/>
            <person name="Griggs A."/>
            <person name="Gujja S."/>
            <person name="Heiman D."/>
            <person name="Howarth C."/>
            <person name="Larson L."/>
            <person name="Lui A."/>
            <person name="MacDonald P.J.P."/>
            <person name="Mehta T."/>
            <person name="Montmayeur A."/>
            <person name="Murphy C."/>
            <person name="Neiman D."/>
            <person name="Pearson M."/>
            <person name="Priest M."/>
            <person name="Roberts A."/>
            <person name="Saif S."/>
            <person name="Shea T."/>
            <person name="Shenoy N."/>
            <person name="Sisk P."/>
            <person name="Stolte C."/>
            <person name="Sykes S."/>
            <person name="Yandava C."/>
            <person name="Wortman J."/>
            <person name="Nusbaum C."/>
            <person name="Birren B."/>
        </authorList>
    </citation>
    <scope>NUCLEOTIDE SEQUENCE</scope>
    <source>
        <strain evidence="1">R3-111a-1</strain>
    </source>
</reference>
<reference evidence="2" key="5">
    <citation type="submission" date="2018-04" db="UniProtKB">
        <authorList>
            <consortium name="EnsemblFungi"/>
        </authorList>
    </citation>
    <scope>IDENTIFICATION</scope>
    <source>
        <strain evidence="2">R3-111a-1</strain>
    </source>
</reference>
<organism evidence="1">
    <name type="scientific">Gaeumannomyces tritici (strain R3-111a-1)</name>
    <name type="common">Wheat and barley take-all root rot fungus</name>
    <name type="synonym">Gaeumannomyces graminis var. tritici</name>
    <dbReference type="NCBI Taxonomy" id="644352"/>
    <lineage>
        <taxon>Eukaryota</taxon>
        <taxon>Fungi</taxon>
        <taxon>Dikarya</taxon>
        <taxon>Ascomycota</taxon>
        <taxon>Pezizomycotina</taxon>
        <taxon>Sordariomycetes</taxon>
        <taxon>Sordariomycetidae</taxon>
        <taxon>Magnaporthales</taxon>
        <taxon>Magnaporthaceae</taxon>
        <taxon>Gaeumannomyces</taxon>
    </lineage>
</organism>
<sequence>MQQSGVPPRVRTDARKQTHAHTYIGIHHAQEEEKANQPKAHQLRRWDMLDMRCPAPCGGWTAEGGQDDGCVGTPAANKALVLKLQRAAGARNVHVSRNNRTSSNLLVLFSSDPITIGYQSASEYGAASFITGRRDAREGEARGQEVYHIQPGLSVRFAPLARLSEEGSRPTWLITPSAVPNKTSTMTEGGKWESRRDRVREVAPTSSLSDCSIGWAWDHAWMRIADPGPGKFPRCGLVTRTGHRLAGANTRRGWLPELPATSHPTSCPQNAQGTEGLETALSAACIEHAKPPSAEKTTSTTRPWFSLMSAPVPAIFNNAPSQFRPLWHPKLGIYLLHNLRPSV</sequence>
<reference evidence="1" key="2">
    <citation type="submission" date="2010-07" db="EMBL/GenBank/DDBJ databases">
        <authorList>
            <consortium name="The Broad Institute Genome Sequencing Platform"/>
            <consortium name="Broad Institute Genome Sequencing Center for Infectious Disease"/>
            <person name="Ma L.-J."/>
            <person name="Dead R."/>
            <person name="Young S."/>
            <person name="Zeng Q."/>
            <person name="Koehrsen M."/>
            <person name="Alvarado L."/>
            <person name="Berlin A."/>
            <person name="Chapman S.B."/>
            <person name="Chen Z."/>
            <person name="Freedman E."/>
            <person name="Gellesch M."/>
            <person name="Goldberg J."/>
            <person name="Griggs A."/>
            <person name="Gujja S."/>
            <person name="Heilman E.R."/>
            <person name="Heiman D."/>
            <person name="Hepburn T."/>
            <person name="Howarth C."/>
            <person name="Jen D."/>
            <person name="Larson L."/>
            <person name="Mehta T."/>
            <person name="Neiman D."/>
            <person name="Pearson M."/>
            <person name="Roberts A."/>
            <person name="Saif S."/>
            <person name="Shea T."/>
            <person name="Shenoy N."/>
            <person name="Sisk P."/>
            <person name="Stolte C."/>
            <person name="Sykes S."/>
            <person name="Walk T."/>
            <person name="White J."/>
            <person name="Yandava C."/>
            <person name="Haas B."/>
            <person name="Nusbaum C."/>
            <person name="Birren B."/>
        </authorList>
    </citation>
    <scope>NUCLEOTIDE SEQUENCE</scope>
    <source>
        <strain evidence="1">R3-111a-1</strain>
    </source>
</reference>